<feature type="domain" description="DNA mismatch repair protein MutS core" evidence="5">
    <location>
        <begin position="9"/>
        <end position="302"/>
    </location>
</feature>
<keyword evidence="4" id="KW-0175">Coiled coil</keyword>
<dbReference type="InterPro" id="IPR005747">
    <property type="entry name" value="MutS2"/>
</dbReference>
<dbReference type="EMBL" id="DTDJ01000029">
    <property type="protein sequence ID" value="HGL17563.1"/>
    <property type="molecule type" value="Genomic_DNA"/>
</dbReference>
<dbReference type="EMBL" id="DSOL01000263">
    <property type="protein sequence ID" value="HEN28797.1"/>
    <property type="molecule type" value="Genomic_DNA"/>
</dbReference>
<dbReference type="InterPro" id="IPR027417">
    <property type="entry name" value="P-loop_NTPase"/>
</dbReference>
<dbReference type="SMART" id="SM00533">
    <property type="entry name" value="MUTSd"/>
    <property type="match status" value="1"/>
</dbReference>
<dbReference type="GO" id="GO:0030983">
    <property type="term" value="F:mismatched DNA binding"/>
    <property type="evidence" value="ECO:0007669"/>
    <property type="project" value="InterPro"/>
</dbReference>
<protein>
    <recommendedName>
        <fullName evidence="9">Endonuclease MutS2</fullName>
    </recommendedName>
</protein>
<evidence type="ECO:0000313" key="8">
    <source>
        <dbReference type="EMBL" id="HGL17563.1"/>
    </source>
</evidence>
<evidence type="ECO:0000259" key="5">
    <source>
        <dbReference type="SMART" id="SM00533"/>
    </source>
</evidence>
<dbReference type="GO" id="GO:0016887">
    <property type="term" value="F:ATP hydrolysis activity"/>
    <property type="evidence" value="ECO:0007669"/>
    <property type="project" value="InterPro"/>
</dbReference>
<dbReference type="GO" id="GO:0004519">
    <property type="term" value="F:endonuclease activity"/>
    <property type="evidence" value="ECO:0007669"/>
    <property type="project" value="InterPro"/>
</dbReference>
<dbReference type="GO" id="GO:0005524">
    <property type="term" value="F:ATP binding"/>
    <property type="evidence" value="ECO:0007669"/>
    <property type="project" value="UniProtKB-KW"/>
</dbReference>
<dbReference type="InterPro" id="IPR007696">
    <property type="entry name" value="DNA_mismatch_repair_MutS_core"/>
</dbReference>
<dbReference type="PANTHER" id="PTHR48466">
    <property type="entry name" value="OS10G0509000 PROTEIN-RELATED"/>
    <property type="match status" value="1"/>
</dbReference>
<name>A0A7C2PB31_UNCW3</name>
<keyword evidence="3" id="KW-0238">DNA-binding</keyword>
<dbReference type="NCBIfam" id="TIGR01069">
    <property type="entry name" value="mutS2"/>
    <property type="match status" value="1"/>
</dbReference>
<evidence type="ECO:0000256" key="4">
    <source>
        <dbReference type="SAM" id="Coils"/>
    </source>
</evidence>
<evidence type="ECO:0000256" key="1">
    <source>
        <dbReference type="ARBA" id="ARBA00022741"/>
    </source>
</evidence>
<dbReference type="GO" id="GO:0045910">
    <property type="term" value="P:negative regulation of DNA recombination"/>
    <property type="evidence" value="ECO:0007669"/>
    <property type="project" value="InterPro"/>
</dbReference>
<dbReference type="SUPFAM" id="SSF48334">
    <property type="entry name" value="DNA repair protein MutS, domain III"/>
    <property type="match status" value="1"/>
</dbReference>
<dbReference type="GO" id="GO:0006298">
    <property type="term" value="P:mismatch repair"/>
    <property type="evidence" value="ECO:0007669"/>
    <property type="project" value="InterPro"/>
</dbReference>
<feature type="domain" description="DNA mismatch repair proteins mutS family" evidence="6">
    <location>
        <begin position="317"/>
        <end position="502"/>
    </location>
</feature>
<evidence type="ECO:0000256" key="3">
    <source>
        <dbReference type="ARBA" id="ARBA00023125"/>
    </source>
</evidence>
<dbReference type="InterPro" id="IPR045076">
    <property type="entry name" value="MutS"/>
</dbReference>
<dbReference type="PANTHER" id="PTHR48466:SF2">
    <property type="entry name" value="OS10G0509000 PROTEIN"/>
    <property type="match status" value="1"/>
</dbReference>
<dbReference type="Gene3D" id="3.40.50.300">
    <property type="entry name" value="P-loop containing nucleotide triphosphate hydrolases"/>
    <property type="match status" value="1"/>
</dbReference>
<dbReference type="InterPro" id="IPR000432">
    <property type="entry name" value="DNA_mismatch_repair_MutS_C"/>
</dbReference>
<dbReference type="SMART" id="SM00534">
    <property type="entry name" value="MUTSac"/>
    <property type="match status" value="1"/>
</dbReference>
<proteinExistence type="predicted"/>
<dbReference type="CDD" id="cd06503">
    <property type="entry name" value="ATP-synt_Fo_b"/>
    <property type="match status" value="1"/>
</dbReference>
<dbReference type="Pfam" id="PF00488">
    <property type="entry name" value="MutS_V"/>
    <property type="match status" value="1"/>
</dbReference>
<accession>A0A7C2PB31</accession>
<dbReference type="AlphaFoldDB" id="A0A7C2PB31"/>
<keyword evidence="1" id="KW-0547">Nucleotide-binding</keyword>
<dbReference type="InterPro" id="IPR036187">
    <property type="entry name" value="DNA_mismatch_repair_MutS_sf"/>
</dbReference>
<dbReference type="SUPFAM" id="SSF52540">
    <property type="entry name" value="P-loop containing nucleoside triphosphate hydrolases"/>
    <property type="match status" value="1"/>
</dbReference>
<evidence type="ECO:0008006" key="9">
    <source>
        <dbReference type="Google" id="ProtNLM"/>
    </source>
</evidence>
<evidence type="ECO:0000256" key="2">
    <source>
        <dbReference type="ARBA" id="ARBA00022840"/>
    </source>
</evidence>
<feature type="coiled-coil region" evidence="4">
    <location>
        <begin position="508"/>
        <end position="595"/>
    </location>
</feature>
<dbReference type="PIRSF" id="PIRSF005814">
    <property type="entry name" value="MutS_YshD"/>
    <property type="match status" value="1"/>
</dbReference>
<comment type="caution">
    <text evidence="7">The sequence shown here is derived from an EMBL/GenBank/DDBJ whole genome shotgun (WGS) entry which is preliminary data.</text>
</comment>
<dbReference type="GO" id="GO:0140664">
    <property type="term" value="F:ATP-dependent DNA damage sensor activity"/>
    <property type="evidence" value="ECO:0007669"/>
    <property type="project" value="InterPro"/>
</dbReference>
<evidence type="ECO:0000313" key="7">
    <source>
        <dbReference type="EMBL" id="HEN28797.1"/>
    </source>
</evidence>
<organism evidence="7">
    <name type="scientific">candidate division WOR-3 bacterium</name>
    <dbReference type="NCBI Taxonomy" id="2052148"/>
    <lineage>
        <taxon>Bacteria</taxon>
        <taxon>Bacteria division WOR-3</taxon>
    </lineage>
</organism>
<keyword evidence="2" id="KW-0067">ATP-binding</keyword>
<sequence>MRSKTLERLEFGKLKEILKSYLLSPCGMEQIESLMPGKSREEVKDIFEKTQIIEKAIHKGIRLDFSKFSDIKKALGRARTGAPLSFKEIREVGDFIEGYTRLYESLSDSCDFLISPEILKSLKRQIFSIVSEDGELRVDATPELYRIKQKVISLRNEIYEVMTKILRKLEADGIVREAVITIRNGRFVIPLIANFKTEGIIHGYSKSSETVYVEPIEVVNLQNSYVRAVEEEKEEIDRIRRDISERIGKLSDALFSVWEHVGKLELYCALANFKADYRCEYPEFSEDFIEIVNGYHPILLNMLGFDKVVPLNLRIDKRVFLVSGPNAGGKTVLLKTVGLFHLMATAGIPVPAEKAVLVFPENVFAVGFQDEQDLVEGESSFTSYIKEIVEVLAEAKEGDLVLFDEMISSTDPQEASGIAYAVLEYLLSKGLWVLGNTHLTTLKLLVSQNEEMLNASMEFDPVLQRPTYKVKVGEIGVSHAFEIAEKTGLPQEIIAKARGYVQGESAILDRVIRNLQEKEALYERLSAEYKEKLSSLEEKLKRAEKIGKETAQKIVASAREEVERLLKQIRREENREKIKQIAKDVKKELIEMEKNYELDLRPAANLILEKEYFIKPVGVVGVLKEVRRDKALIQIGKTFIEVPLSYLYERR</sequence>
<gene>
    <name evidence="7" type="ORF">ENQ77_09190</name>
    <name evidence="8" type="ORF">ENU66_04460</name>
</gene>
<evidence type="ECO:0000259" key="6">
    <source>
        <dbReference type="SMART" id="SM00534"/>
    </source>
</evidence>
<reference evidence="7" key="1">
    <citation type="journal article" date="2020" name="mSystems">
        <title>Genome- and Community-Level Interaction Insights into Carbon Utilization and Element Cycling Functions of Hydrothermarchaeota in Hydrothermal Sediment.</title>
        <authorList>
            <person name="Zhou Z."/>
            <person name="Liu Y."/>
            <person name="Xu W."/>
            <person name="Pan J."/>
            <person name="Luo Z.H."/>
            <person name="Li M."/>
        </authorList>
    </citation>
    <scope>NUCLEOTIDE SEQUENCE [LARGE SCALE GENOMIC DNA]</scope>
    <source>
        <strain evidence="7">SpSt-34</strain>
        <strain evidence="8">SpSt-69</strain>
    </source>
</reference>